<organism evidence="8 9">
    <name type="scientific">Adhaeribacter terreus</name>
    <dbReference type="NCBI Taxonomy" id="529703"/>
    <lineage>
        <taxon>Bacteria</taxon>
        <taxon>Pseudomonadati</taxon>
        <taxon>Bacteroidota</taxon>
        <taxon>Cytophagia</taxon>
        <taxon>Cytophagales</taxon>
        <taxon>Hymenobacteraceae</taxon>
        <taxon>Adhaeribacter</taxon>
    </lineage>
</organism>
<evidence type="ECO:0000256" key="3">
    <source>
        <dbReference type="ARBA" id="ARBA00023110"/>
    </source>
</evidence>
<dbReference type="Gene3D" id="3.10.50.40">
    <property type="match status" value="1"/>
</dbReference>
<evidence type="ECO:0000256" key="1">
    <source>
        <dbReference type="ARBA" id="ARBA00000971"/>
    </source>
</evidence>
<name>A0ABW0EB69_9BACT</name>
<dbReference type="PANTHER" id="PTHR43811">
    <property type="entry name" value="FKBP-TYPE PEPTIDYL-PROLYL CIS-TRANS ISOMERASE FKPA"/>
    <property type="match status" value="1"/>
</dbReference>
<reference evidence="9" key="1">
    <citation type="journal article" date="2019" name="Int. J. Syst. Evol. Microbiol.">
        <title>The Global Catalogue of Microorganisms (GCM) 10K type strain sequencing project: providing services to taxonomists for standard genome sequencing and annotation.</title>
        <authorList>
            <consortium name="The Broad Institute Genomics Platform"/>
            <consortium name="The Broad Institute Genome Sequencing Center for Infectious Disease"/>
            <person name="Wu L."/>
            <person name="Ma J."/>
        </authorList>
    </citation>
    <scope>NUCLEOTIDE SEQUENCE [LARGE SCALE GENOMIC DNA]</scope>
    <source>
        <strain evidence="9">KACC 12602</strain>
    </source>
</reference>
<comment type="catalytic activity">
    <reaction evidence="1 5 6">
        <text>[protein]-peptidylproline (omega=180) = [protein]-peptidylproline (omega=0)</text>
        <dbReference type="Rhea" id="RHEA:16237"/>
        <dbReference type="Rhea" id="RHEA-COMP:10747"/>
        <dbReference type="Rhea" id="RHEA-COMP:10748"/>
        <dbReference type="ChEBI" id="CHEBI:83833"/>
        <dbReference type="ChEBI" id="CHEBI:83834"/>
        <dbReference type="EC" id="5.2.1.8"/>
    </reaction>
</comment>
<keyword evidence="3 5" id="KW-0697">Rotamase</keyword>
<dbReference type="EC" id="5.2.1.8" evidence="6"/>
<evidence type="ECO:0000313" key="8">
    <source>
        <dbReference type="EMBL" id="MFC5270481.1"/>
    </source>
</evidence>
<dbReference type="RefSeq" id="WP_378016851.1">
    <property type="nucleotide sequence ID" value="NZ_JBHSKT010000004.1"/>
</dbReference>
<evidence type="ECO:0000256" key="5">
    <source>
        <dbReference type="PROSITE-ProRule" id="PRU00277"/>
    </source>
</evidence>
<comment type="similarity">
    <text evidence="2 6">Belongs to the FKBP-type PPIase family.</text>
</comment>
<dbReference type="Pfam" id="PF00254">
    <property type="entry name" value="FKBP_C"/>
    <property type="match status" value="1"/>
</dbReference>
<evidence type="ECO:0000256" key="2">
    <source>
        <dbReference type="ARBA" id="ARBA00006577"/>
    </source>
</evidence>
<comment type="caution">
    <text evidence="8">The sequence shown here is derived from an EMBL/GenBank/DDBJ whole genome shotgun (WGS) entry which is preliminary data.</text>
</comment>
<dbReference type="EMBL" id="JBHSKT010000004">
    <property type="protein sequence ID" value="MFC5270481.1"/>
    <property type="molecule type" value="Genomic_DNA"/>
</dbReference>
<evidence type="ECO:0000259" key="7">
    <source>
        <dbReference type="PROSITE" id="PS50059"/>
    </source>
</evidence>
<dbReference type="PROSITE" id="PS50059">
    <property type="entry name" value="FKBP_PPIASE"/>
    <property type="match status" value="1"/>
</dbReference>
<dbReference type="InterPro" id="IPR001179">
    <property type="entry name" value="PPIase_FKBP_dom"/>
</dbReference>
<dbReference type="PROSITE" id="PS51257">
    <property type="entry name" value="PROKAR_LIPOPROTEIN"/>
    <property type="match status" value="1"/>
</dbReference>
<protein>
    <recommendedName>
        <fullName evidence="6">Peptidyl-prolyl cis-trans isomerase</fullName>
        <ecNumber evidence="6">5.2.1.8</ecNumber>
    </recommendedName>
</protein>
<dbReference type="PANTHER" id="PTHR43811:SF57">
    <property type="entry name" value="FKBP-TYPE PEPTIDYL-PROLYL CIS-TRANS ISOMERASE FKPA-RELATED"/>
    <property type="match status" value="1"/>
</dbReference>
<dbReference type="Proteomes" id="UP001596161">
    <property type="component" value="Unassembled WGS sequence"/>
</dbReference>
<evidence type="ECO:0000256" key="4">
    <source>
        <dbReference type="ARBA" id="ARBA00023235"/>
    </source>
</evidence>
<keyword evidence="9" id="KW-1185">Reference proteome</keyword>
<dbReference type="GO" id="GO:0003755">
    <property type="term" value="F:peptidyl-prolyl cis-trans isomerase activity"/>
    <property type="evidence" value="ECO:0007669"/>
    <property type="project" value="UniProtKB-EC"/>
</dbReference>
<evidence type="ECO:0000256" key="6">
    <source>
        <dbReference type="RuleBase" id="RU003915"/>
    </source>
</evidence>
<evidence type="ECO:0000313" key="9">
    <source>
        <dbReference type="Proteomes" id="UP001596161"/>
    </source>
</evidence>
<dbReference type="InterPro" id="IPR046357">
    <property type="entry name" value="PPIase_dom_sf"/>
</dbReference>
<feature type="domain" description="PPIase FKBP-type" evidence="7">
    <location>
        <begin position="75"/>
        <end position="163"/>
    </location>
</feature>
<keyword evidence="4 5" id="KW-0413">Isomerase</keyword>
<sequence>MLSRTFLLVALIWSVSACQKEVLNVHDPVKQAADDEALIKEWLAKDSSMRQAQRTESGIYYASQKPGTGAQVKYGNTVKVHYIGRFLNGSKFDSSYDKNSPFTLTIGKTGVIKGWTEGLQLMTEGETMRFYIPSGLAYGPGGSSGSIPPNAVLVFDVTVLQIIN</sequence>
<dbReference type="SUPFAM" id="SSF54534">
    <property type="entry name" value="FKBP-like"/>
    <property type="match status" value="1"/>
</dbReference>
<proteinExistence type="inferred from homology"/>
<gene>
    <name evidence="8" type="ORF">ACFPIB_07670</name>
</gene>
<accession>A0ABW0EB69</accession>